<dbReference type="AlphaFoldDB" id="A0A6L5XX61"/>
<dbReference type="InterPro" id="IPR001667">
    <property type="entry name" value="DDH_dom"/>
</dbReference>
<reference evidence="3 4" key="1">
    <citation type="submission" date="2019-08" db="EMBL/GenBank/DDBJ databases">
        <title>In-depth cultivation of the pig gut microbiome towards novel bacterial diversity and tailored functional studies.</title>
        <authorList>
            <person name="Wylensek D."/>
            <person name="Hitch T.C.A."/>
            <person name="Clavel T."/>
        </authorList>
    </citation>
    <scope>NUCLEOTIDE SEQUENCE [LARGE SCALE GENOMIC DNA]</scope>
    <source>
        <strain evidence="3 4">WCA-693-APC-MOT-I</strain>
    </source>
</reference>
<organism evidence="3 4">
    <name type="scientific">Velocimicrobium porci</name>
    <dbReference type="NCBI Taxonomy" id="2606634"/>
    <lineage>
        <taxon>Bacteria</taxon>
        <taxon>Bacillati</taxon>
        <taxon>Bacillota</taxon>
        <taxon>Clostridia</taxon>
        <taxon>Lachnospirales</taxon>
        <taxon>Lachnospiraceae</taxon>
        <taxon>Velocimicrobium</taxon>
    </lineage>
</organism>
<name>A0A6L5XX61_9FIRM</name>
<evidence type="ECO:0000259" key="2">
    <source>
        <dbReference type="Pfam" id="PF02272"/>
    </source>
</evidence>
<dbReference type="Pfam" id="PF02272">
    <property type="entry name" value="DHHA1"/>
    <property type="match status" value="1"/>
</dbReference>
<dbReference type="Pfam" id="PF01368">
    <property type="entry name" value="DHH"/>
    <property type="match status" value="1"/>
</dbReference>
<evidence type="ECO:0000259" key="1">
    <source>
        <dbReference type="Pfam" id="PF01368"/>
    </source>
</evidence>
<dbReference type="GO" id="GO:0003676">
    <property type="term" value="F:nucleic acid binding"/>
    <property type="evidence" value="ECO:0007669"/>
    <property type="project" value="InterPro"/>
</dbReference>
<dbReference type="SUPFAM" id="SSF64182">
    <property type="entry name" value="DHH phosphoesterases"/>
    <property type="match status" value="1"/>
</dbReference>
<feature type="domain" description="DHHA1" evidence="2">
    <location>
        <begin position="232"/>
        <end position="311"/>
    </location>
</feature>
<dbReference type="PANTHER" id="PTHR47618">
    <property type="entry name" value="BIFUNCTIONAL OLIGORIBONUCLEASE AND PAP PHOSPHATASE NRNA"/>
    <property type="match status" value="1"/>
</dbReference>
<gene>
    <name evidence="3" type="ORF">FYJ58_05505</name>
</gene>
<dbReference type="Gene3D" id="3.10.310.30">
    <property type="match status" value="1"/>
</dbReference>
<accession>A0A6L5XX61</accession>
<feature type="domain" description="DDH" evidence="1">
    <location>
        <begin position="14"/>
        <end position="156"/>
    </location>
</feature>
<dbReference type="InterPro" id="IPR003156">
    <property type="entry name" value="DHHA1_dom"/>
</dbReference>
<dbReference type="PANTHER" id="PTHR47618:SF1">
    <property type="entry name" value="BIFUNCTIONAL OLIGORIBONUCLEASE AND PAP PHOSPHATASE NRNA"/>
    <property type="match status" value="1"/>
</dbReference>
<dbReference type="Proteomes" id="UP000482209">
    <property type="component" value="Unassembled WGS sequence"/>
</dbReference>
<comment type="caution">
    <text evidence="3">The sequence shown here is derived from an EMBL/GenBank/DDBJ whole genome shotgun (WGS) entry which is preliminary data.</text>
</comment>
<dbReference type="InterPro" id="IPR038763">
    <property type="entry name" value="DHH_sf"/>
</dbReference>
<keyword evidence="4" id="KW-1185">Reference proteome</keyword>
<dbReference type="RefSeq" id="WP_154518463.1">
    <property type="nucleotide sequence ID" value="NZ_VUMT01000006.1"/>
</dbReference>
<dbReference type="EMBL" id="VUMT01000006">
    <property type="protein sequence ID" value="MSS63332.1"/>
    <property type="molecule type" value="Genomic_DNA"/>
</dbReference>
<sequence>MNKILEIIKDEKSIAIAGHVRPDGDCFGSCLAMYQYLSQTLPDRQIDVYLEEVVPVFAFLKDSDKIKTSVEMEKEVPEYDLFISLDCGSKDRLGFAEPVLDCAKKVVNIDHHVSNTKFGNENHVIGDSSSTCEILFSLMEEDLITREIAEALYLGIVHDTGVFRHSCTSRKTMEIAGFLIEKGIPFSKIIDKTFYEKTYVQNQLLGRCLMESIRILDGKVIASCIDEETMKFYGAGSSDLDGIVDQLRVTEKVEVAIFAHETALQEYKVSMRSNGIVNVSKIATYFGGGGHVKAAGCKMKGRYHDVINNLVGHIANQLENSKSERE</sequence>
<proteinExistence type="predicted"/>
<dbReference type="Gene3D" id="3.90.1640.10">
    <property type="entry name" value="inorganic pyrophosphatase (n-terminal core)"/>
    <property type="match status" value="1"/>
</dbReference>
<evidence type="ECO:0000313" key="4">
    <source>
        <dbReference type="Proteomes" id="UP000482209"/>
    </source>
</evidence>
<dbReference type="InterPro" id="IPR051319">
    <property type="entry name" value="Oligoribo/pAp-PDE_c-di-AMP_PDE"/>
</dbReference>
<protein>
    <submittedName>
        <fullName evidence="3">Bifunctional oligoribonuclease/PAP phosphatase NrnA</fullName>
    </submittedName>
</protein>
<evidence type="ECO:0000313" key="3">
    <source>
        <dbReference type="EMBL" id="MSS63332.1"/>
    </source>
</evidence>